<keyword evidence="3" id="KW-1185">Reference proteome</keyword>
<dbReference type="EMBL" id="KQ964250">
    <property type="protein sequence ID" value="KXJ91568.1"/>
    <property type="molecule type" value="Genomic_DNA"/>
</dbReference>
<accession>A0A136J2U8</accession>
<proteinExistence type="predicted"/>
<sequence>MGRPEEAGDGTKNPFSGNGRGEAPQGGGDLPSYTHGSGDDMTSMGNQINNDTKTDINSHAYTSRSTAGGDFGDDDSDLPPGYSPAAGGNDASLPPAYGADSNVAGAVAPTIEPLSLVISGHFIYSDPGNPAGETREPPPSAPPIASAGPALYSMNRGISSLSHSDRSVNFERLDHSVRQTGSAGGNSTAPRVVQRSRHIFDLRHFDDQTAKFHASPLKGYKHRVEGAGEDDGNIPRFYCQATSRRSLGSFGLQQVKIRGSGFSALKGSEQGYDVLPLARRKAEHDTPHFAFGEKGKGLAKPMFTVRLKPVDGGSGTASSSGGGGGLFGKGKGKAEVPVLFWEWLNEFGQVVAREDMAWRGVLPDTHVQGQTLPQLDTSGIPQLRQCHRLVTTTSLAREAFDVLVSSWCLRVWWESADNLGPTNTHGIRRSLFAAQEYGIGMSNSTWGFALR</sequence>
<name>A0A136J2U8_9PEZI</name>
<feature type="region of interest" description="Disordered" evidence="1">
    <location>
        <begin position="127"/>
        <end position="149"/>
    </location>
</feature>
<dbReference type="OrthoDB" id="5207784at2759"/>
<feature type="compositionally biased region" description="Polar residues" evidence="1">
    <location>
        <begin position="43"/>
        <end position="66"/>
    </location>
</feature>
<gene>
    <name evidence="2" type="ORF">Micbo1qcDRAFT_234045</name>
</gene>
<dbReference type="Proteomes" id="UP000070501">
    <property type="component" value="Unassembled WGS sequence"/>
</dbReference>
<protein>
    <submittedName>
        <fullName evidence="2">Uncharacterized protein</fullName>
    </submittedName>
</protein>
<dbReference type="AlphaFoldDB" id="A0A136J2U8"/>
<feature type="region of interest" description="Disordered" evidence="1">
    <location>
        <begin position="1"/>
        <end position="94"/>
    </location>
</feature>
<organism evidence="2 3">
    <name type="scientific">Microdochium bolleyi</name>
    <dbReference type="NCBI Taxonomy" id="196109"/>
    <lineage>
        <taxon>Eukaryota</taxon>
        <taxon>Fungi</taxon>
        <taxon>Dikarya</taxon>
        <taxon>Ascomycota</taxon>
        <taxon>Pezizomycotina</taxon>
        <taxon>Sordariomycetes</taxon>
        <taxon>Xylariomycetidae</taxon>
        <taxon>Xylariales</taxon>
        <taxon>Microdochiaceae</taxon>
        <taxon>Microdochium</taxon>
    </lineage>
</organism>
<evidence type="ECO:0000313" key="3">
    <source>
        <dbReference type="Proteomes" id="UP000070501"/>
    </source>
</evidence>
<dbReference type="InParanoid" id="A0A136J2U8"/>
<feature type="compositionally biased region" description="Gly residues" evidence="1">
    <location>
        <begin position="18"/>
        <end position="29"/>
    </location>
</feature>
<evidence type="ECO:0000256" key="1">
    <source>
        <dbReference type="SAM" id="MobiDB-lite"/>
    </source>
</evidence>
<evidence type="ECO:0000313" key="2">
    <source>
        <dbReference type="EMBL" id="KXJ91568.1"/>
    </source>
</evidence>
<reference evidence="3" key="1">
    <citation type="submission" date="2016-02" db="EMBL/GenBank/DDBJ databases">
        <title>Draft genome sequence of Microdochium bolleyi, a fungal endophyte of beachgrass.</title>
        <authorList>
            <consortium name="DOE Joint Genome Institute"/>
            <person name="David A.S."/>
            <person name="May G."/>
            <person name="Haridas S."/>
            <person name="Lim J."/>
            <person name="Wang M."/>
            <person name="Labutti K."/>
            <person name="Lipzen A."/>
            <person name="Barry K."/>
            <person name="Grigoriev I.V."/>
        </authorList>
    </citation>
    <scope>NUCLEOTIDE SEQUENCE [LARGE SCALE GENOMIC DNA]</scope>
    <source>
        <strain evidence="3">J235TASD1</strain>
    </source>
</reference>